<protein>
    <submittedName>
        <fullName evidence="4">Insulinase family protein</fullName>
    </submittedName>
</protein>
<evidence type="ECO:0000256" key="1">
    <source>
        <dbReference type="SAM" id="SignalP"/>
    </source>
</evidence>
<dbReference type="SUPFAM" id="SSF63411">
    <property type="entry name" value="LuxS/MPP-like metallohydrolase"/>
    <property type="match status" value="2"/>
</dbReference>
<evidence type="ECO:0000313" key="5">
    <source>
        <dbReference type="Proteomes" id="UP000032352"/>
    </source>
</evidence>
<evidence type="ECO:0000313" key="4">
    <source>
        <dbReference type="EMBL" id="WDE08150.1"/>
    </source>
</evidence>
<dbReference type="Pfam" id="PF05193">
    <property type="entry name" value="Peptidase_M16_C"/>
    <property type="match status" value="1"/>
</dbReference>
<feature type="signal peptide" evidence="1">
    <location>
        <begin position="1"/>
        <end position="30"/>
    </location>
</feature>
<reference evidence="4 5" key="2">
    <citation type="journal article" date="2022" name="Mar. Drugs">
        <title>Bioassay-Guided Fractionation Leads to the Detection of Cholic Acid Generated by the Rare Thalassomonas sp.</title>
        <authorList>
            <person name="Pheiffer F."/>
            <person name="Schneider Y.K."/>
            <person name="Hansen E.H."/>
            <person name="Andersen J.H."/>
            <person name="Isaksson J."/>
            <person name="Busche T."/>
            <person name="R C."/>
            <person name="Kalinowski J."/>
            <person name="Zyl L.V."/>
            <person name="Trindade M."/>
        </authorList>
    </citation>
    <scope>NUCLEOTIDE SEQUENCE [LARGE SCALE GENOMIC DNA]</scope>
    <source>
        <strain evidence="4 5">XOM25</strain>
    </source>
</reference>
<keyword evidence="5" id="KW-1185">Reference proteome</keyword>
<dbReference type="InterPro" id="IPR007863">
    <property type="entry name" value="Peptidase_M16_C"/>
</dbReference>
<gene>
    <name evidence="4" type="ORF">SG34_005810</name>
</gene>
<dbReference type="Pfam" id="PF00675">
    <property type="entry name" value="Peptidase_M16"/>
    <property type="match status" value="1"/>
</dbReference>
<proteinExistence type="predicted"/>
<sequence length="467" mass="51931">MRIVFMAIVNTSVNTLILLLLSLTSLQAFAAYQLPEYEKLTLDNGLTLYLMSQREVPLIDVSLVVKTGAVNDGEQAGLTRLTTENIAMGSRALSKSQLENKLDFIGADLYNTTNLEFSQLGASFASKDKELVLTLLRDLAVSPRFDSQEFDRFKKRHLLEIEQNKESPKSVIDFYFNQLLFGPSGYGANAMGNAASISAITLADIKAYHHKWYQPKNAALIVVGDFTAEDMKKQLTGLFSRWKNHSPVPTTTGTGEKTLTGSKVLLVNKEDAIESTFLIGGKGISRSNPDRVGISVINTILGGRFTSWLNDELRVNAGLTYGAGSSFTSYSKDGKFTIATFTKTETTEEAMDLALKTYRRLWQQGIDEATLASAKAYVKGQFPPKFETSSQLANLLVNMYGYGFDENYINRFEHQVNSLTLAKTRQLINKYFPRENLQFVVIGKADKIRDKLAKYGPVTEVDIKDSE</sequence>
<dbReference type="Proteomes" id="UP000032352">
    <property type="component" value="Chromosome"/>
</dbReference>
<reference evidence="4 5" key="1">
    <citation type="journal article" date="2015" name="Genome Announc.">
        <title>Draft Genome Sequences of Marine Isolates of Thalassomonas viridans and Thalassomonas actiniarum.</title>
        <authorList>
            <person name="Olonade I."/>
            <person name="van Zyl L.J."/>
            <person name="Trindade M."/>
        </authorList>
    </citation>
    <scope>NUCLEOTIDE SEQUENCE [LARGE SCALE GENOMIC DNA]</scope>
    <source>
        <strain evidence="4 5">XOM25</strain>
    </source>
</reference>
<name>A0AAE9Z8R6_9GAMM</name>
<dbReference type="EMBL" id="CP059733">
    <property type="protein sequence ID" value="WDE08150.1"/>
    <property type="molecule type" value="Genomic_DNA"/>
</dbReference>
<dbReference type="KEGG" id="tvd:SG34_005810"/>
<dbReference type="InterPro" id="IPR050361">
    <property type="entry name" value="MPP/UQCRC_Complex"/>
</dbReference>
<organism evidence="4 5">
    <name type="scientific">Thalassomonas viridans</name>
    <dbReference type="NCBI Taxonomy" id="137584"/>
    <lineage>
        <taxon>Bacteria</taxon>
        <taxon>Pseudomonadati</taxon>
        <taxon>Pseudomonadota</taxon>
        <taxon>Gammaproteobacteria</taxon>
        <taxon>Alteromonadales</taxon>
        <taxon>Colwelliaceae</taxon>
        <taxon>Thalassomonas</taxon>
    </lineage>
</organism>
<dbReference type="InterPro" id="IPR011765">
    <property type="entry name" value="Pept_M16_N"/>
</dbReference>
<dbReference type="PANTHER" id="PTHR11851">
    <property type="entry name" value="METALLOPROTEASE"/>
    <property type="match status" value="1"/>
</dbReference>
<dbReference type="AlphaFoldDB" id="A0AAE9Z8R6"/>
<dbReference type="GO" id="GO:0046872">
    <property type="term" value="F:metal ion binding"/>
    <property type="evidence" value="ECO:0007669"/>
    <property type="project" value="InterPro"/>
</dbReference>
<dbReference type="PANTHER" id="PTHR11851:SF224">
    <property type="entry name" value="PROCESSING PROTEASE"/>
    <property type="match status" value="1"/>
</dbReference>
<evidence type="ECO:0000259" key="2">
    <source>
        <dbReference type="Pfam" id="PF00675"/>
    </source>
</evidence>
<evidence type="ECO:0000259" key="3">
    <source>
        <dbReference type="Pfam" id="PF05193"/>
    </source>
</evidence>
<accession>A0AAE9Z8R6</accession>
<dbReference type="Gene3D" id="3.30.830.10">
    <property type="entry name" value="Metalloenzyme, LuxS/M16 peptidase-like"/>
    <property type="match status" value="2"/>
</dbReference>
<feature type="chain" id="PRO_5042270689" evidence="1">
    <location>
        <begin position="31"/>
        <end position="467"/>
    </location>
</feature>
<feature type="domain" description="Peptidase M16 N-terminal" evidence="2">
    <location>
        <begin position="60"/>
        <end position="171"/>
    </location>
</feature>
<keyword evidence="1" id="KW-0732">Signal</keyword>
<feature type="domain" description="Peptidase M16 C-terminal" evidence="3">
    <location>
        <begin position="200"/>
        <end position="376"/>
    </location>
</feature>
<dbReference type="InterPro" id="IPR011249">
    <property type="entry name" value="Metalloenz_LuxS/M16"/>
</dbReference>